<accession>A0A6P8XVH6</accession>
<feature type="compositionally biased region" description="Pro residues" evidence="5">
    <location>
        <begin position="580"/>
        <end position="589"/>
    </location>
</feature>
<dbReference type="InterPro" id="IPR035899">
    <property type="entry name" value="DBL_dom_sf"/>
</dbReference>
<dbReference type="Pfam" id="PF00621">
    <property type="entry name" value="RhoGEF"/>
    <property type="match status" value="1"/>
</dbReference>
<evidence type="ECO:0000259" key="7">
    <source>
        <dbReference type="PROSITE" id="PS50010"/>
    </source>
</evidence>
<feature type="domain" description="SH3" evidence="6">
    <location>
        <begin position="411"/>
        <end position="471"/>
    </location>
</feature>
<feature type="coiled-coil region" evidence="4">
    <location>
        <begin position="1140"/>
        <end position="1167"/>
    </location>
</feature>
<dbReference type="CDD" id="cd00174">
    <property type="entry name" value="SH3"/>
    <property type="match status" value="2"/>
</dbReference>
<dbReference type="Gene3D" id="2.30.30.40">
    <property type="entry name" value="SH3 Domains"/>
    <property type="match status" value="7"/>
</dbReference>
<feature type="domain" description="SH3" evidence="6">
    <location>
        <begin position="137"/>
        <end position="196"/>
    </location>
</feature>
<name>A0A6P8XVH6_THRPL</name>
<evidence type="ECO:0000256" key="4">
    <source>
        <dbReference type="SAM" id="Coils"/>
    </source>
</evidence>
<feature type="region of interest" description="Disordered" evidence="5">
    <location>
        <begin position="1352"/>
        <end position="1433"/>
    </location>
</feature>
<reference evidence="10 11" key="1">
    <citation type="submission" date="2025-04" db="UniProtKB">
        <authorList>
            <consortium name="RefSeq"/>
        </authorList>
    </citation>
    <scope>IDENTIFICATION</scope>
    <source>
        <tissue evidence="10 11">Total insect</tissue>
    </source>
</reference>
<protein>
    <submittedName>
        <fullName evidence="10 11">Dynamin-binding protein-like isoform X1</fullName>
    </submittedName>
</protein>
<dbReference type="OrthoDB" id="27823at2759"/>
<dbReference type="PROSITE" id="PS50010">
    <property type="entry name" value="DH_2"/>
    <property type="match status" value="1"/>
</dbReference>
<feature type="compositionally biased region" description="Pro residues" evidence="5">
    <location>
        <begin position="625"/>
        <end position="638"/>
    </location>
</feature>
<dbReference type="SMART" id="SM00721">
    <property type="entry name" value="BAR"/>
    <property type="match status" value="1"/>
</dbReference>
<dbReference type="Gene3D" id="1.20.900.10">
    <property type="entry name" value="Dbl homology (DH) domain"/>
    <property type="match status" value="1"/>
</dbReference>
<feature type="domain" description="SH3" evidence="6">
    <location>
        <begin position="330"/>
        <end position="389"/>
    </location>
</feature>
<dbReference type="InterPro" id="IPR004148">
    <property type="entry name" value="BAR_dom"/>
</dbReference>
<dbReference type="GeneID" id="117639436"/>
<feature type="region of interest" description="Disordered" evidence="5">
    <location>
        <begin position="574"/>
        <end position="682"/>
    </location>
</feature>
<feature type="domain" description="SH3" evidence="6">
    <location>
        <begin position="66"/>
        <end position="126"/>
    </location>
</feature>
<evidence type="ECO:0000256" key="5">
    <source>
        <dbReference type="SAM" id="MobiDB-lite"/>
    </source>
</evidence>
<dbReference type="PANTHER" id="PTHR22834">
    <property type="entry name" value="NUCLEAR FUSION PROTEIN FUS2"/>
    <property type="match status" value="1"/>
</dbReference>
<keyword evidence="2" id="KW-0344">Guanine-nucleotide releasing factor</keyword>
<dbReference type="RefSeq" id="XP_034230972.1">
    <property type="nucleotide sequence ID" value="XM_034375081.1"/>
</dbReference>
<evidence type="ECO:0000313" key="10">
    <source>
        <dbReference type="RefSeq" id="XP_034230972.1"/>
    </source>
</evidence>
<keyword evidence="4" id="KW-0175">Coiled coil</keyword>
<dbReference type="CDD" id="cd00160">
    <property type="entry name" value="RhoGEF"/>
    <property type="match status" value="1"/>
</dbReference>
<keyword evidence="1 3" id="KW-0728">SH3 domain</keyword>
<sequence length="1542" mass="173969">MESGTVTRVLKDVHTTMDGELSLMRGDIFQVIEIIDKYWCYGNSSGRIGKFPCDQLIPIETPEVKDSEQLFLAIADFPGEQDGDLKFYKGEFIIGENKLDEHWWQGRITQNRRGVFPDTFTWHLSSTSQKVKKKSNVMNVMARVKMSLKAQLDEEMDLHIGDIVTILEETDKGWYRGVCGTNSGIFPAAYVTLLEDNAASSLDCSKTYAQDNREYNGGGSSSSKISKNNSVNNNMTNNNDRYCNIESESSMKDLMTFSPEKEVKPVVEEKPTSMVSELEILNDDYFKVNMPSYYSGSSGLETDNSGLQTERSSSGSSYLTELVSELDDGNIQPYGMTLYPFYAQYANELSFHENEIVHLIRHLDDEWLEGEIDGRKGIFPVSYVNILVDCDRGWKGTSIGLEDIASLSCLSPRSYAKVMYSFDAQMNGDLSVKEGDIVMVMKIVDQDWCEVRNQSGNTGLCPSNHLAPHNESDTSTLFRSSSFTSNLEPLLASKPLPRTFEPHDFAVEYRKKPNKVEDLISKNLSGLDIIPVKRKSPVGRGFIDFKEELSETMKKESDEHSNNLEESFEIVEVEDGCKPPSYPPPPPPSEMSASAKVSQDAPLPPEIPYKSKPKSDGAASVETAPPAPERPQRPPPPARRTSIDRAPHRPAPPVPIAGQTPVRRSLKRLPRQTSAPCVLSDETNDAEEIQELIMKKEKQLQEMQIVREEIETELEQSEESCPRSEELQQCGALYDRKMKRLKMDIQHYREKLDLAEAHSSTSQSAKLKTSDNNEEKRKKMKEQRQNVISELVMTEKEYVRDLKMTYEVFNLHNPTMLQERGINVKALFGNILEVMQAAEEFLDSLQFAMKGKSDENQCVGPVFLKHADLIKKVYSEYCANHENALGLLEKYKTIPAAQAVFDKAMETLRYQVTCFNVGSVLIKPVQRLLKYPLMLNELIKCTEDQHKDKSDLLKAVQVYTNMASDINEFKRRKDIVSKYLGDGTSTLVRKMAKLNYHSVAKKSSRLSAKLSSSLGLSLAPKDELFLEQERSFHSLEKTLRIFLRNLDVLLNHLQEEVVDLFHLSEALGAFYMERKNDQDVDEFRTTQRLIMNNYWQDFKTVVERRVTTPLMSLLELFEGPCMLIEKRNDKLLDYDNCLAKADKNKENRQLQEELFKSKTNYEALNHQLLEDLPKLIESSTEILVECLSALLAAQKLFSGKITKQYLNLMEIPSLSLASGDAIEAFAVKHYLVCNQLGRLSFCTKSFKESGGNNRKSLKTSPTPARQLGTDGQKLSQSTSQRAFLQSKYPSDKLYCVVKDHVAAGPLDLSISTGHLVAVIKKQDPMGNSTSWFVDNGGAQGFVRQNCLEPAPAANRHSLSPSSSNNSSISSCATPSPNKLRPDSALSRRSSDSDHSPRQSLPPRKTSAKQPAPSQAGNLPPSYEEVTGTSNSSNLYDEVHSETVHRYDEVPNTDVDNTYEQIQTVNEIETPDDLDSSCESEFYYCLYDFDGMGNQTLPVKCGQVVKVLKMKDLKGNEEWWYVEDRYENKGFVPANYLHPYADS</sequence>
<dbReference type="PRINTS" id="PR00499">
    <property type="entry name" value="P67PHOX"/>
</dbReference>
<dbReference type="RefSeq" id="XP_034230973.1">
    <property type="nucleotide sequence ID" value="XM_034375082.1"/>
</dbReference>
<proteinExistence type="predicted"/>
<feature type="domain" description="BAR" evidence="8">
    <location>
        <begin position="1010"/>
        <end position="1221"/>
    </location>
</feature>
<dbReference type="InterPro" id="IPR027267">
    <property type="entry name" value="AH/BAR_dom_sf"/>
</dbReference>
<dbReference type="GO" id="GO:0005085">
    <property type="term" value="F:guanyl-nucleotide exchange factor activity"/>
    <property type="evidence" value="ECO:0007669"/>
    <property type="project" value="UniProtKB-KW"/>
</dbReference>
<evidence type="ECO:0000259" key="8">
    <source>
        <dbReference type="PROSITE" id="PS51021"/>
    </source>
</evidence>
<dbReference type="Proteomes" id="UP000515158">
    <property type="component" value="Unplaced"/>
</dbReference>
<feature type="compositionally biased region" description="Polar residues" evidence="5">
    <location>
        <begin position="758"/>
        <end position="767"/>
    </location>
</feature>
<dbReference type="InterPro" id="IPR036028">
    <property type="entry name" value="SH3-like_dom_sf"/>
</dbReference>
<dbReference type="KEGG" id="tpal:117639436"/>
<dbReference type="SMART" id="SM00326">
    <property type="entry name" value="SH3"/>
    <property type="match status" value="7"/>
</dbReference>
<dbReference type="PANTHER" id="PTHR22834:SF20">
    <property type="entry name" value="SH3 DOMAIN-CONTAINING PROTEIN"/>
    <property type="match status" value="1"/>
</dbReference>
<dbReference type="GO" id="GO:0005737">
    <property type="term" value="C:cytoplasm"/>
    <property type="evidence" value="ECO:0007669"/>
    <property type="project" value="InterPro"/>
</dbReference>
<dbReference type="Gene3D" id="1.20.1270.60">
    <property type="entry name" value="Arfaptin homology (AH) domain/BAR domain"/>
    <property type="match status" value="1"/>
</dbReference>
<organism evidence="11">
    <name type="scientific">Thrips palmi</name>
    <name type="common">Melon thrips</name>
    <dbReference type="NCBI Taxonomy" id="161013"/>
    <lineage>
        <taxon>Eukaryota</taxon>
        <taxon>Metazoa</taxon>
        <taxon>Ecdysozoa</taxon>
        <taxon>Arthropoda</taxon>
        <taxon>Hexapoda</taxon>
        <taxon>Insecta</taxon>
        <taxon>Pterygota</taxon>
        <taxon>Neoptera</taxon>
        <taxon>Paraneoptera</taxon>
        <taxon>Thysanoptera</taxon>
        <taxon>Terebrantia</taxon>
        <taxon>Thripoidea</taxon>
        <taxon>Thripidae</taxon>
        <taxon>Thrips</taxon>
    </lineage>
</organism>
<feature type="domain" description="DH" evidence="7">
    <location>
        <begin position="783"/>
        <end position="969"/>
    </location>
</feature>
<evidence type="ECO:0000313" key="11">
    <source>
        <dbReference type="RefSeq" id="XP_034230973.1"/>
    </source>
</evidence>
<evidence type="ECO:0000256" key="2">
    <source>
        <dbReference type="ARBA" id="ARBA00022658"/>
    </source>
</evidence>
<feature type="compositionally biased region" description="Low complexity" evidence="5">
    <location>
        <begin position="1357"/>
        <end position="1387"/>
    </location>
</feature>
<gene>
    <name evidence="10 11" type="primary">LOC117639436</name>
</gene>
<dbReference type="Pfam" id="PF00018">
    <property type="entry name" value="SH3_1"/>
    <property type="match status" value="4"/>
</dbReference>
<dbReference type="InterPro" id="IPR051492">
    <property type="entry name" value="Dynamin-Rho_GEF"/>
</dbReference>
<dbReference type="SUPFAM" id="SSF48065">
    <property type="entry name" value="DBL homology domain (DH-domain)"/>
    <property type="match status" value="1"/>
</dbReference>
<feature type="region of interest" description="Disordered" evidence="5">
    <location>
        <begin position="754"/>
        <end position="784"/>
    </location>
</feature>
<evidence type="ECO:0000259" key="6">
    <source>
        <dbReference type="PROSITE" id="PS50002"/>
    </source>
</evidence>
<dbReference type="PROSITE" id="PS51021">
    <property type="entry name" value="BAR"/>
    <property type="match status" value="1"/>
</dbReference>
<dbReference type="InterPro" id="IPR000219">
    <property type="entry name" value="DH_dom"/>
</dbReference>
<feature type="region of interest" description="Disordered" evidence="5">
    <location>
        <begin position="1248"/>
        <end position="1277"/>
    </location>
</feature>
<feature type="domain" description="SH3" evidence="6">
    <location>
        <begin position="1477"/>
        <end position="1541"/>
    </location>
</feature>
<dbReference type="InterPro" id="IPR001452">
    <property type="entry name" value="SH3_domain"/>
</dbReference>
<dbReference type="SMART" id="SM00325">
    <property type="entry name" value="RhoGEF"/>
    <property type="match status" value="1"/>
</dbReference>
<feature type="compositionally biased region" description="Low complexity" evidence="5">
    <location>
        <begin position="221"/>
        <end position="239"/>
    </location>
</feature>
<dbReference type="Pfam" id="PF07653">
    <property type="entry name" value="SH3_2"/>
    <property type="match status" value="2"/>
</dbReference>
<feature type="domain" description="SH3" evidence="6">
    <location>
        <begin position="2"/>
        <end position="61"/>
    </location>
</feature>
<evidence type="ECO:0000313" key="9">
    <source>
        <dbReference type="Proteomes" id="UP000515158"/>
    </source>
</evidence>
<feature type="region of interest" description="Disordered" evidence="5">
    <location>
        <begin position="213"/>
        <end position="241"/>
    </location>
</feature>
<dbReference type="Pfam" id="PF14604">
    <property type="entry name" value="SH3_9"/>
    <property type="match status" value="1"/>
</dbReference>
<dbReference type="SUPFAM" id="SSF103657">
    <property type="entry name" value="BAR/IMD domain-like"/>
    <property type="match status" value="1"/>
</dbReference>
<dbReference type="SUPFAM" id="SSF50044">
    <property type="entry name" value="SH3-domain"/>
    <property type="match status" value="7"/>
</dbReference>
<feature type="compositionally biased region" description="Basic and acidic residues" evidence="5">
    <location>
        <begin position="768"/>
        <end position="777"/>
    </location>
</feature>
<evidence type="ECO:0000256" key="1">
    <source>
        <dbReference type="ARBA" id="ARBA00022443"/>
    </source>
</evidence>
<feature type="compositionally biased region" description="Polar residues" evidence="5">
    <location>
        <begin position="1407"/>
        <end position="1416"/>
    </location>
</feature>
<keyword evidence="9" id="KW-1185">Reference proteome</keyword>
<dbReference type="Pfam" id="PF03114">
    <property type="entry name" value="BAR"/>
    <property type="match status" value="1"/>
</dbReference>
<dbReference type="PROSITE" id="PS50002">
    <property type="entry name" value="SH3"/>
    <property type="match status" value="6"/>
</dbReference>
<evidence type="ECO:0000256" key="3">
    <source>
        <dbReference type="PROSITE-ProRule" id="PRU00192"/>
    </source>
</evidence>
<feature type="compositionally biased region" description="Polar residues" evidence="5">
    <location>
        <begin position="1250"/>
        <end position="1263"/>
    </location>
</feature>